<proteinExistence type="inferred from homology"/>
<evidence type="ECO:0000256" key="1">
    <source>
        <dbReference type="ARBA" id="ARBA00009947"/>
    </source>
</evidence>
<comment type="similarity">
    <text evidence="1 2">Belongs to the nucleosome assembly protein (NAP) family.</text>
</comment>
<comment type="caution">
    <text evidence="4">The sequence shown here is derived from an EMBL/GenBank/DDBJ whole genome shotgun (WGS) entry which is preliminary data.</text>
</comment>
<name>A0A8K0JME9_9TREE</name>
<sequence length="333" mass="37650">MSGIQEPAFTSQVTEWLSDKDNVPVLDDLQKDIAVRQSEIIAYLASQKHLRPRLEKIPGFWPWTLSRSATFARACTSEKDWDCLSYLKDMEFVVDPRDYRAFDVVFHFAENPYFTNPSLTKSYVATSGPTRGLTASELIGRARPSDLSTIPDDIGEKIEEKHTVVKAPEGEEWDVKKVQEETGEEVKLANTFFDEMDDLFGLSTEIKWKSDEMNLCKLFPRDEPDAEDENDFDAGDRGSFFHFFTEQVDADGLASMLWQDILPNCVAYFEGNGADNESDADDSMDEEDMEDDMLGEIDLVSESDEDELASKPVAKKQGKEDQGGRAAKRVKTQ</sequence>
<dbReference type="PANTHER" id="PTHR11875">
    <property type="entry name" value="TESTIS-SPECIFIC Y-ENCODED PROTEIN"/>
    <property type="match status" value="1"/>
</dbReference>
<feature type="compositionally biased region" description="Acidic residues" evidence="3">
    <location>
        <begin position="276"/>
        <end position="307"/>
    </location>
</feature>
<feature type="region of interest" description="Disordered" evidence="3">
    <location>
        <begin position="273"/>
        <end position="333"/>
    </location>
</feature>
<evidence type="ECO:0000313" key="4">
    <source>
        <dbReference type="EMBL" id="KAG7558171.1"/>
    </source>
</evidence>
<reference evidence="4" key="1">
    <citation type="submission" date="2020-04" db="EMBL/GenBank/DDBJ databases">
        <title>Analysis of mating type loci in Filobasidium floriforme.</title>
        <authorList>
            <person name="Nowrousian M."/>
        </authorList>
    </citation>
    <scope>NUCLEOTIDE SEQUENCE</scope>
    <source>
        <strain evidence="4">CBS 6242</strain>
    </source>
</reference>
<accession>A0A8K0JME9</accession>
<keyword evidence="5" id="KW-1185">Reference proteome</keyword>
<dbReference type="Gene3D" id="3.30.1120.90">
    <property type="entry name" value="Nucleosome assembly protein"/>
    <property type="match status" value="2"/>
</dbReference>
<gene>
    <name evidence="4" type="ORF">FFLO_02898</name>
</gene>
<dbReference type="EMBL" id="JABELV010000049">
    <property type="protein sequence ID" value="KAG7558171.1"/>
    <property type="molecule type" value="Genomic_DNA"/>
</dbReference>
<evidence type="ECO:0000313" key="5">
    <source>
        <dbReference type="Proteomes" id="UP000812966"/>
    </source>
</evidence>
<evidence type="ECO:0000256" key="3">
    <source>
        <dbReference type="SAM" id="MobiDB-lite"/>
    </source>
</evidence>
<dbReference type="Pfam" id="PF00956">
    <property type="entry name" value="NAP"/>
    <property type="match status" value="1"/>
</dbReference>
<dbReference type="AlphaFoldDB" id="A0A8K0JME9"/>
<dbReference type="InterPro" id="IPR037231">
    <property type="entry name" value="NAP-like_sf"/>
</dbReference>
<dbReference type="GO" id="GO:0005634">
    <property type="term" value="C:nucleus"/>
    <property type="evidence" value="ECO:0007669"/>
    <property type="project" value="InterPro"/>
</dbReference>
<evidence type="ECO:0000256" key="2">
    <source>
        <dbReference type="RuleBase" id="RU003876"/>
    </source>
</evidence>
<dbReference type="Proteomes" id="UP000812966">
    <property type="component" value="Unassembled WGS sequence"/>
</dbReference>
<dbReference type="SUPFAM" id="SSF143113">
    <property type="entry name" value="NAP-like"/>
    <property type="match status" value="1"/>
</dbReference>
<dbReference type="GO" id="GO:0006334">
    <property type="term" value="P:nucleosome assembly"/>
    <property type="evidence" value="ECO:0007669"/>
    <property type="project" value="InterPro"/>
</dbReference>
<dbReference type="InterPro" id="IPR002164">
    <property type="entry name" value="NAP_family"/>
</dbReference>
<protein>
    <submittedName>
        <fullName evidence="4">Uncharacterized protein</fullName>
    </submittedName>
</protein>
<organism evidence="4 5">
    <name type="scientific">Filobasidium floriforme</name>
    <dbReference type="NCBI Taxonomy" id="5210"/>
    <lineage>
        <taxon>Eukaryota</taxon>
        <taxon>Fungi</taxon>
        <taxon>Dikarya</taxon>
        <taxon>Basidiomycota</taxon>
        <taxon>Agaricomycotina</taxon>
        <taxon>Tremellomycetes</taxon>
        <taxon>Filobasidiales</taxon>
        <taxon>Filobasidiaceae</taxon>
        <taxon>Filobasidium</taxon>
    </lineage>
</organism>